<evidence type="ECO:0000256" key="1">
    <source>
        <dbReference type="SAM" id="MobiDB-lite"/>
    </source>
</evidence>
<proteinExistence type="predicted"/>
<sequence length="171" mass="19141">MTDLLRSPNRPTSPSAAPVDEQRYRADPGQRRQMDLVVEGVLDADRDPVAAPHSAVPGERRPGLGQFVELPQIEFRLRHTVDIHDRAIGHKAGQIRMRTEFERLSPRIPAAHGRVFVSTPAGVLIEHGSRRERHVHLALVGCRDTRGEGARHVGDDGRRRHVTDVTTRTSR</sequence>
<evidence type="ECO:0000313" key="2">
    <source>
        <dbReference type="EMBL" id="NJP13575.1"/>
    </source>
</evidence>
<feature type="region of interest" description="Disordered" evidence="1">
    <location>
        <begin position="147"/>
        <end position="171"/>
    </location>
</feature>
<name>A0ABX0YRA8_STRTL</name>
<organism evidence="2 3">
    <name type="scientific">Streptomyces thermoviolaceus subsp. thermoviolaceus</name>
    <dbReference type="NCBI Taxonomy" id="66860"/>
    <lineage>
        <taxon>Bacteria</taxon>
        <taxon>Bacillati</taxon>
        <taxon>Actinomycetota</taxon>
        <taxon>Actinomycetes</taxon>
        <taxon>Kitasatosporales</taxon>
        <taxon>Streptomycetaceae</taxon>
        <taxon>Streptomyces</taxon>
    </lineage>
</organism>
<accession>A0ABX0YRA8</accession>
<reference evidence="2 3" key="1">
    <citation type="submission" date="2020-03" db="EMBL/GenBank/DDBJ databases">
        <title>WGS of actinomycetes isolated from Thailand.</title>
        <authorList>
            <person name="Thawai C."/>
        </authorList>
    </citation>
    <scope>NUCLEOTIDE SEQUENCE [LARGE SCALE GENOMIC DNA]</scope>
    <source>
        <strain evidence="2 3">NBRC 13905</strain>
    </source>
</reference>
<protein>
    <submittedName>
        <fullName evidence="2">Uncharacterized protein</fullName>
    </submittedName>
</protein>
<keyword evidence="3" id="KW-1185">Reference proteome</keyword>
<feature type="compositionally biased region" description="Basic and acidic residues" evidence="1">
    <location>
        <begin position="20"/>
        <end position="31"/>
    </location>
</feature>
<dbReference type="Proteomes" id="UP000635996">
    <property type="component" value="Unassembled WGS sequence"/>
</dbReference>
<gene>
    <name evidence="2" type="ORF">HCJ95_04520</name>
</gene>
<feature type="region of interest" description="Disordered" evidence="1">
    <location>
        <begin position="1"/>
        <end position="31"/>
    </location>
</feature>
<dbReference type="RefSeq" id="WP_168130990.1">
    <property type="nucleotide sequence ID" value="NZ_BMVZ01000001.1"/>
</dbReference>
<dbReference type="EMBL" id="JAATEL010000003">
    <property type="protein sequence ID" value="NJP13575.1"/>
    <property type="molecule type" value="Genomic_DNA"/>
</dbReference>
<comment type="caution">
    <text evidence="2">The sequence shown here is derived from an EMBL/GenBank/DDBJ whole genome shotgun (WGS) entry which is preliminary data.</text>
</comment>
<feature type="compositionally biased region" description="Basic and acidic residues" evidence="1">
    <location>
        <begin position="147"/>
        <end position="158"/>
    </location>
</feature>
<evidence type="ECO:0000313" key="3">
    <source>
        <dbReference type="Proteomes" id="UP000635996"/>
    </source>
</evidence>